<dbReference type="Pfam" id="PF09856">
    <property type="entry name" value="ScfRs"/>
    <property type="match status" value="1"/>
</dbReference>
<evidence type="ECO:0000256" key="1">
    <source>
        <dbReference type="ARBA" id="ARBA00007227"/>
    </source>
</evidence>
<dbReference type="SUPFAM" id="SSF47413">
    <property type="entry name" value="lambda repressor-like DNA-binding domains"/>
    <property type="match status" value="1"/>
</dbReference>
<dbReference type="Proteomes" id="UP000885830">
    <property type="component" value="Unassembled WGS sequence"/>
</dbReference>
<dbReference type="InterPro" id="IPR026281">
    <property type="entry name" value="HTH_RamB"/>
</dbReference>
<keyword evidence="5" id="KW-0472">Membrane</keyword>
<dbReference type="PIRSF" id="PIRSF019251">
    <property type="entry name" value="Rv0465c"/>
    <property type="match status" value="1"/>
</dbReference>
<organism evidence="7">
    <name type="scientific">Hellea balneolensis</name>
    <dbReference type="NCBI Taxonomy" id="287478"/>
    <lineage>
        <taxon>Bacteria</taxon>
        <taxon>Pseudomonadati</taxon>
        <taxon>Pseudomonadota</taxon>
        <taxon>Alphaproteobacteria</taxon>
        <taxon>Maricaulales</taxon>
        <taxon>Robiginitomaculaceae</taxon>
        <taxon>Hellea</taxon>
    </lineage>
</organism>
<name>A0A7C5QV51_9PROT</name>
<dbReference type="Pfam" id="PF01381">
    <property type="entry name" value="HTH_3"/>
    <property type="match status" value="1"/>
</dbReference>
<dbReference type="GO" id="GO:0005829">
    <property type="term" value="C:cytosol"/>
    <property type="evidence" value="ECO:0007669"/>
    <property type="project" value="TreeGrafter"/>
</dbReference>
<dbReference type="PROSITE" id="PS50943">
    <property type="entry name" value="HTH_CROC1"/>
    <property type="match status" value="1"/>
</dbReference>
<dbReference type="PANTHER" id="PTHR46797">
    <property type="entry name" value="HTH-TYPE TRANSCRIPTIONAL REGULATOR"/>
    <property type="match status" value="1"/>
</dbReference>
<feature type="domain" description="HTH cro/C1-type" evidence="6">
    <location>
        <begin position="15"/>
        <end position="69"/>
    </location>
</feature>
<evidence type="ECO:0000256" key="4">
    <source>
        <dbReference type="ARBA" id="ARBA00023163"/>
    </source>
</evidence>
<dbReference type="GO" id="GO:0003700">
    <property type="term" value="F:DNA-binding transcription factor activity"/>
    <property type="evidence" value="ECO:0007669"/>
    <property type="project" value="TreeGrafter"/>
</dbReference>
<dbReference type="InterPro" id="IPR018653">
    <property type="entry name" value="ScfR_C"/>
</dbReference>
<keyword evidence="2" id="KW-0805">Transcription regulation</keyword>
<evidence type="ECO:0000313" key="7">
    <source>
        <dbReference type="EMBL" id="HHL42122.1"/>
    </source>
</evidence>
<dbReference type="InterPro" id="IPR001387">
    <property type="entry name" value="Cro/C1-type_HTH"/>
</dbReference>
<dbReference type="CDD" id="cd00093">
    <property type="entry name" value="HTH_XRE"/>
    <property type="match status" value="1"/>
</dbReference>
<dbReference type="InterPro" id="IPR010982">
    <property type="entry name" value="Lambda_DNA-bd_dom_sf"/>
</dbReference>
<evidence type="ECO:0000259" key="6">
    <source>
        <dbReference type="PROSITE" id="PS50943"/>
    </source>
</evidence>
<dbReference type="PANTHER" id="PTHR46797:SF23">
    <property type="entry name" value="HTH-TYPE TRANSCRIPTIONAL REGULATOR SUTR"/>
    <property type="match status" value="1"/>
</dbReference>
<reference evidence="7" key="1">
    <citation type="journal article" date="2020" name="mSystems">
        <title>Genome- and Community-Level Interaction Insights into Carbon Utilization and Element Cycling Functions of Hydrothermarchaeota in Hydrothermal Sediment.</title>
        <authorList>
            <person name="Zhou Z."/>
            <person name="Liu Y."/>
            <person name="Xu W."/>
            <person name="Pan J."/>
            <person name="Luo Z.H."/>
            <person name="Li M."/>
        </authorList>
    </citation>
    <scope>NUCLEOTIDE SEQUENCE [LARGE SCALE GENOMIC DNA]</scope>
    <source>
        <strain evidence="7">HyVt-485</strain>
    </source>
</reference>
<evidence type="ECO:0000256" key="2">
    <source>
        <dbReference type="ARBA" id="ARBA00023015"/>
    </source>
</evidence>
<gene>
    <name evidence="7" type="ORF">ENJ42_00760</name>
</gene>
<dbReference type="SMART" id="SM00530">
    <property type="entry name" value="HTH_XRE"/>
    <property type="match status" value="1"/>
</dbReference>
<keyword evidence="5" id="KW-1133">Transmembrane helix</keyword>
<dbReference type="Gene3D" id="1.10.260.40">
    <property type="entry name" value="lambda repressor-like DNA-binding domains"/>
    <property type="match status" value="1"/>
</dbReference>
<sequence length="477" mass="53837">MNIETTQKLIVGPKLRRLRKSLGLTQAAMAAELGISVSYINLIERNQRPMSAKILLKLAQIYEIDIHMFSPGSDASLIRDLRRILENSLFAGQSISGAEIEDCVSASPEIAKAFIKLQDRFEALSLAQNLQNDPLGDREHIEIWGESSKAVESVRKFLHDHNNYLDDLDTTAEELADELGLSRREPHTALSDRLREEHGVRIRIVPPDILPGQLSAYDAHRRRLDLSELLPQSGRRFRIAYQLALLEHGNLINTEIKKALLPSAEADALMRVSLGNYFAAATLMPYKRFLNAAKEYGYDVERLTRRFDTSYEQTAHRLTTMGRKGARGIPFFFVRVDTAGNISKRFSGGRFHFSKFGGACPLWNIHTCFYTPGETMPQIIEMPDGTRYFSVARAILRPESAHGDHAHMVAIGLGCEYRFAKDLIYAQSLQALQPTPIGVNCYLCDRPACRSRAHAPINRKLMFDERVRGQSSYRFAT</sequence>
<keyword evidence="4" id="KW-0804">Transcription</keyword>
<proteinExistence type="inferred from homology"/>
<keyword evidence="3" id="KW-0238">DNA-binding</keyword>
<dbReference type="InterPro" id="IPR050807">
    <property type="entry name" value="TransReg_Diox_bact_type"/>
</dbReference>
<dbReference type="Pfam" id="PF06114">
    <property type="entry name" value="Peptidase_M78"/>
    <property type="match status" value="1"/>
</dbReference>
<comment type="similarity">
    <text evidence="1">Belongs to the short-chain fatty acyl-CoA assimilation regulator (ScfR) family.</text>
</comment>
<accession>A0A7C5QV51</accession>
<dbReference type="InterPro" id="IPR010359">
    <property type="entry name" value="IrrE_HExxH"/>
</dbReference>
<dbReference type="EMBL" id="DRMJ01000036">
    <property type="protein sequence ID" value="HHL42122.1"/>
    <property type="molecule type" value="Genomic_DNA"/>
</dbReference>
<comment type="caution">
    <text evidence="7">The sequence shown here is derived from an EMBL/GenBank/DDBJ whole genome shotgun (WGS) entry which is preliminary data.</text>
</comment>
<dbReference type="AlphaFoldDB" id="A0A7C5QV51"/>
<evidence type="ECO:0000256" key="5">
    <source>
        <dbReference type="SAM" id="Phobius"/>
    </source>
</evidence>
<keyword evidence="5" id="KW-0812">Transmembrane</keyword>
<dbReference type="GO" id="GO:0003677">
    <property type="term" value="F:DNA binding"/>
    <property type="evidence" value="ECO:0007669"/>
    <property type="project" value="UniProtKB-KW"/>
</dbReference>
<feature type="transmembrane region" description="Helical" evidence="5">
    <location>
        <begin position="21"/>
        <end position="42"/>
    </location>
</feature>
<evidence type="ECO:0000256" key="3">
    <source>
        <dbReference type="ARBA" id="ARBA00023125"/>
    </source>
</evidence>
<protein>
    <submittedName>
        <fullName evidence="7">XRE family transcriptional regulator</fullName>
    </submittedName>
</protein>